<dbReference type="Pfam" id="PF00067">
    <property type="entry name" value="p450"/>
    <property type="match status" value="1"/>
</dbReference>
<evidence type="ECO:0000256" key="2">
    <source>
        <dbReference type="ARBA" id="ARBA00010617"/>
    </source>
</evidence>
<evidence type="ECO:0000256" key="4">
    <source>
        <dbReference type="ARBA" id="ARBA00023002"/>
    </source>
</evidence>
<comment type="similarity">
    <text evidence="2 7">Belongs to the cytochrome P450 family.</text>
</comment>
<keyword evidence="3 6" id="KW-0479">Metal-binding</keyword>
<keyword evidence="10" id="KW-1185">Reference proteome</keyword>
<proteinExistence type="inferred from homology"/>
<dbReference type="Gene3D" id="1.10.630.10">
    <property type="entry name" value="Cytochrome P450"/>
    <property type="match status" value="1"/>
</dbReference>
<dbReference type="EMBL" id="ML978723">
    <property type="protein sequence ID" value="KAF2086784.1"/>
    <property type="molecule type" value="Genomic_DNA"/>
</dbReference>
<keyword evidence="8" id="KW-0472">Membrane</keyword>
<evidence type="ECO:0000313" key="10">
    <source>
        <dbReference type="Proteomes" id="UP000799776"/>
    </source>
</evidence>
<protein>
    <submittedName>
        <fullName evidence="9">Cytochrome P450</fullName>
    </submittedName>
</protein>
<dbReference type="GO" id="GO:0004497">
    <property type="term" value="F:monooxygenase activity"/>
    <property type="evidence" value="ECO:0007669"/>
    <property type="project" value="UniProtKB-KW"/>
</dbReference>
<evidence type="ECO:0000256" key="1">
    <source>
        <dbReference type="ARBA" id="ARBA00001971"/>
    </source>
</evidence>
<dbReference type="AlphaFoldDB" id="A0A9P4HRS6"/>
<reference evidence="9" key="1">
    <citation type="journal article" date="2020" name="Stud. Mycol.">
        <title>101 Dothideomycetes genomes: a test case for predicting lifestyles and emergence of pathogens.</title>
        <authorList>
            <person name="Haridas S."/>
            <person name="Albert R."/>
            <person name="Binder M."/>
            <person name="Bloem J."/>
            <person name="Labutti K."/>
            <person name="Salamov A."/>
            <person name="Andreopoulos B."/>
            <person name="Baker S."/>
            <person name="Barry K."/>
            <person name="Bills G."/>
            <person name="Bluhm B."/>
            <person name="Cannon C."/>
            <person name="Castanera R."/>
            <person name="Culley D."/>
            <person name="Daum C."/>
            <person name="Ezra D."/>
            <person name="Gonzalez J."/>
            <person name="Henrissat B."/>
            <person name="Kuo A."/>
            <person name="Liang C."/>
            <person name="Lipzen A."/>
            <person name="Lutzoni F."/>
            <person name="Magnuson J."/>
            <person name="Mondo S."/>
            <person name="Nolan M."/>
            <person name="Ohm R."/>
            <person name="Pangilinan J."/>
            <person name="Park H.-J."/>
            <person name="Ramirez L."/>
            <person name="Alfaro M."/>
            <person name="Sun H."/>
            <person name="Tritt A."/>
            <person name="Yoshinaga Y."/>
            <person name="Zwiers L.-H."/>
            <person name="Turgeon B."/>
            <person name="Goodwin S."/>
            <person name="Spatafora J."/>
            <person name="Crous P."/>
            <person name="Grigoriev I."/>
        </authorList>
    </citation>
    <scope>NUCLEOTIDE SEQUENCE</scope>
    <source>
        <strain evidence="9">CBS 121410</strain>
    </source>
</reference>
<organism evidence="9 10">
    <name type="scientific">Saccharata proteae CBS 121410</name>
    <dbReference type="NCBI Taxonomy" id="1314787"/>
    <lineage>
        <taxon>Eukaryota</taxon>
        <taxon>Fungi</taxon>
        <taxon>Dikarya</taxon>
        <taxon>Ascomycota</taxon>
        <taxon>Pezizomycotina</taxon>
        <taxon>Dothideomycetes</taxon>
        <taxon>Dothideomycetes incertae sedis</taxon>
        <taxon>Botryosphaeriales</taxon>
        <taxon>Saccharataceae</taxon>
        <taxon>Saccharata</taxon>
    </lineage>
</organism>
<evidence type="ECO:0000256" key="8">
    <source>
        <dbReference type="SAM" id="Phobius"/>
    </source>
</evidence>
<dbReference type="PANTHER" id="PTHR46206:SF7">
    <property type="entry name" value="P450, PUTATIVE (EUROFUNG)-RELATED"/>
    <property type="match status" value="1"/>
</dbReference>
<dbReference type="GO" id="GO:0020037">
    <property type="term" value="F:heme binding"/>
    <property type="evidence" value="ECO:0007669"/>
    <property type="project" value="InterPro"/>
</dbReference>
<keyword evidence="4 7" id="KW-0560">Oxidoreductase</keyword>
<evidence type="ECO:0000256" key="6">
    <source>
        <dbReference type="PIRSR" id="PIRSR602403-1"/>
    </source>
</evidence>
<dbReference type="CDD" id="cd11041">
    <property type="entry name" value="CYP503A1-like"/>
    <property type="match status" value="1"/>
</dbReference>
<evidence type="ECO:0000313" key="9">
    <source>
        <dbReference type="EMBL" id="KAF2086784.1"/>
    </source>
</evidence>
<evidence type="ECO:0000256" key="7">
    <source>
        <dbReference type="RuleBase" id="RU000461"/>
    </source>
</evidence>
<evidence type="ECO:0000256" key="5">
    <source>
        <dbReference type="ARBA" id="ARBA00023004"/>
    </source>
</evidence>
<dbReference type="SUPFAM" id="SSF48264">
    <property type="entry name" value="Cytochrome P450"/>
    <property type="match status" value="1"/>
</dbReference>
<feature type="transmembrane region" description="Helical" evidence="8">
    <location>
        <begin position="12"/>
        <end position="30"/>
    </location>
</feature>
<dbReference type="InterPro" id="IPR017972">
    <property type="entry name" value="Cyt_P450_CS"/>
</dbReference>
<dbReference type="Proteomes" id="UP000799776">
    <property type="component" value="Unassembled WGS sequence"/>
</dbReference>
<dbReference type="PRINTS" id="PR00465">
    <property type="entry name" value="EP450IV"/>
</dbReference>
<name>A0A9P4HRS6_9PEZI</name>
<comment type="caution">
    <text evidence="9">The sequence shown here is derived from an EMBL/GenBank/DDBJ whole genome shotgun (WGS) entry which is preliminary data.</text>
</comment>
<accession>A0A9P4HRS6</accession>
<sequence>MNTYSKLEEVPLVPIAAALITLSYFFFYYLQRPVPINAPLVGSDLDGKERVNKYVTDVTALLAEGYHKFKNGIYRLATTEGESLVLSSKYLDELKNAPDDVVNFNAAILTLMAGKYSHLGDKDVPLAKHVIKSDLTPALPRLQPIISEEVNIAFERRMPPCNDWTPIVINKMLLNIVAQVSARVFVGEPLCRNQRWIDISRDYTVLAFAGAHAIKKWKPWMRPFVAPFVPELRDLERVRGEALKFMAPIAKDRQQSSAKMDDLTQWMLNKAGVSWLKDYRSQADVQVQLALAAIHTTTMTTTHILYDLATYPEFIEPLREELRTVLKETNGMQKETMNKLKKLDSFMKESQRFNPPGFTTFKRRIMKDLTLHDGLVLPKGTLVEIDSSSMNSDSTVYENPDVFDGLRFVKLRERSAEDFRSHMFATSNPSANYLSWGAGKHVCPGRFFASNEIKTIIAKILLDYDIKMADGQVGRPKNFSMGVQLAPNPTLEMLFKKVAA</sequence>
<dbReference type="OrthoDB" id="1844152at2759"/>
<dbReference type="PROSITE" id="PS00086">
    <property type="entry name" value="CYTOCHROME_P450"/>
    <property type="match status" value="1"/>
</dbReference>
<dbReference type="InterPro" id="IPR002403">
    <property type="entry name" value="Cyt_P450_E_grp-IV"/>
</dbReference>
<dbReference type="PANTHER" id="PTHR46206">
    <property type="entry name" value="CYTOCHROME P450"/>
    <property type="match status" value="1"/>
</dbReference>
<dbReference type="GO" id="GO:0005506">
    <property type="term" value="F:iron ion binding"/>
    <property type="evidence" value="ECO:0007669"/>
    <property type="project" value="InterPro"/>
</dbReference>
<keyword evidence="5 6" id="KW-0408">Iron</keyword>
<dbReference type="GO" id="GO:0016705">
    <property type="term" value="F:oxidoreductase activity, acting on paired donors, with incorporation or reduction of molecular oxygen"/>
    <property type="evidence" value="ECO:0007669"/>
    <property type="project" value="InterPro"/>
</dbReference>
<dbReference type="InterPro" id="IPR001128">
    <property type="entry name" value="Cyt_P450"/>
</dbReference>
<dbReference type="InterPro" id="IPR036396">
    <property type="entry name" value="Cyt_P450_sf"/>
</dbReference>
<gene>
    <name evidence="9" type="ORF">K490DRAFT_43566</name>
</gene>
<keyword evidence="7" id="KW-0503">Monooxygenase</keyword>
<evidence type="ECO:0000256" key="3">
    <source>
        <dbReference type="ARBA" id="ARBA00022723"/>
    </source>
</evidence>
<keyword evidence="6 7" id="KW-0349">Heme</keyword>
<keyword evidence="8" id="KW-1133">Transmembrane helix</keyword>
<keyword evidence="8" id="KW-0812">Transmembrane</keyword>
<feature type="binding site" description="axial binding residue" evidence="6">
    <location>
        <position position="443"/>
    </location>
    <ligand>
        <name>heme</name>
        <dbReference type="ChEBI" id="CHEBI:30413"/>
    </ligand>
    <ligandPart>
        <name>Fe</name>
        <dbReference type="ChEBI" id="CHEBI:18248"/>
    </ligandPart>
</feature>
<comment type="cofactor">
    <cofactor evidence="1 6">
        <name>heme</name>
        <dbReference type="ChEBI" id="CHEBI:30413"/>
    </cofactor>
</comment>